<dbReference type="RefSeq" id="WP_149853039.1">
    <property type="nucleotide sequence ID" value="NZ_VUOB01000059.1"/>
</dbReference>
<dbReference type="NCBIfam" id="TIGR02122">
    <property type="entry name" value="TRAP_TAXI"/>
    <property type="match status" value="1"/>
</dbReference>
<keyword evidence="2" id="KW-1185">Reference proteome</keyword>
<evidence type="ECO:0000313" key="2">
    <source>
        <dbReference type="Proteomes" id="UP000323454"/>
    </source>
</evidence>
<organism evidence="1 2">
    <name type="scientific">Solihabitans fulvus</name>
    <dbReference type="NCBI Taxonomy" id="1892852"/>
    <lineage>
        <taxon>Bacteria</taxon>
        <taxon>Bacillati</taxon>
        <taxon>Actinomycetota</taxon>
        <taxon>Actinomycetes</taxon>
        <taxon>Pseudonocardiales</taxon>
        <taxon>Pseudonocardiaceae</taxon>
        <taxon>Solihabitans</taxon>
    </lineage>
</organism>
<evidence type="ECO:0000313" key="1">
    <source>
        <dbReference type="EMBL" id="KAA2254851.1"/>
    </source>
</evidence>
<gene>
    <name evidence="1" type="ORF">F0L68_29140</name>
</gene>
<accession>A0A5B2WSZ8</accession>
<sequence length="321" mass="33857">MRLRRPRAGATVLATLLAVAGLVSGCRSGYEGLKLTEAAGSQGGVYNLLGKALADAWAGQLQMDRPKVLETRGSVDNLDKLRSGEADVGFSTVDVASDAAAQITGAPGQRQLRALARMHDDYLQLVVRNDLRVGSVADLKDLRVSIGPANSGVEVIANRVLDVDHVVLPEANVKHLAIDDSASALRQGAIDAFFWSGGLPTPSVATLAKEGHVTLLDLKSEVALLRARYKDVYDSATVPASAYGLPGGTATTTLVVRNVLLVTTTMPDDVAEALVRGLFDAQASLEQASPAAKSIDVRSAIETTPIPLHPGAERYYRSIKI</sequence>
<dbReference type="Gene3D" id="3.40.190.10">
    <property type="entry name" value="Periplasmic binding protein-like II"/>
    <property type="match status" value="2"/>
</dbReference>
<dbReference type="PROSITE" id="PS51257">
    <property type="entry name" value="PROKAR_LIPOPROTEIN"/>
    <property type="match status" value="1"/>
</dbReference>
<reference evidence="1 2" key="2">
    <citation type="submission" date="2019-09" db="EMBL/GenBank/DDBJ databases">
        <authorList>
            <person name="Jin C."/>
        </authorList>
    </citation>
    <scope>NUCLEOTIDE SEQUENCE [LARGE SCALE GENOMIC DNA]</scope>
    <source>
        <strain evidence="1 2">AN110305</strain>
    </source>
</reference>
<comment type="caution">
    <text evidence="1">The sequence shown here is derived from an EMBL/GenBank/DDBJ whole genome shotgun (WGS) entry which is preliminary data.</text>
</comment>
<dbReference type="PANTHER" id="PTHR42941">
    <property type="entry name" value="SLL1037 PROTEIN"/>
    <property type="match status" value="1"/>
</dbReference>
<dbReference type="EMBL" id="VUOB01000059">
    <property type="protein sequence ID" value="KAA2254851.1"/>
    <property type="molecule type" value="Genomic_DNA"/>
</dbReference>
<proteinExistence type="predicted"/>
<reference evidence="1 2" key="1">
    <citation type="submission" date="2019-09" db="EMBL/GenBank/DDBJ databases">
        <title>Goodfellowia gen. nov., a new genus of the Pseudonocardineae related to Actinoalloteichus, containing Goodfellowia coeruleoviolacea gen. nov., comb. nov. gen. nov., comb. nov.</title>
        <authorList>
            <person name="Labeda D."/>
        </authorList>
    </citation>
    <scope>NUCLEOTIDE SEQUENCE [LARGE SCALE GENOMIC DNA]</scope>
    <source>
        <strain evidence="1 2">AN110305</strain>
    </source>
</reference>
<dbReference type="Pfam" id="PF16868">
    <property type="entry name" value="NMT1_3"/>
    <property type="match status" value="1"/>
</dbReference>
<dbReference type="OrthoDB" id="5582316at2"/>
<dbReference type="PANTHER" id="PTHR42941:SF1">
    <property type="entry name" value="SLL1037 PROTEIN"/>
    <property type="match status" value="1"/>
</dbReference>
<dbReference type="Proteomes" id="UP000323454">
    <property type="component" value="Unassembled WGS sequence"/>
</dbReference>
<protein>
    <submittedName>
        <fullName evidence="1">TAXI family TRAP transporter solute-binding subunit</fullName>
    </submittedName>
</protein>
<name>A0A5B2WSZ8_9PSEU</name>
<dbReference type="InterPro" id="IPR011852">
    <property type="entry name" value="TRAP_TAXI"/>
</dbReference>
<dbReference type="SUPFAM" id="SSF53850">
    <property type="entry name" value="Periplasmic binding protein-like II"/>
    <property type="match status" value="1"/>
</dbReference>
<dbReference type="AlphaFoldDB" id="A0A5B2WSZ8"/>